<dbReference type="EMBL" id="JAVKPK010000022">
    <property type="protein sequence ID" value="MDR7665541.1"/>
    <property type="molecule type" value="Genomic_DNA"/>
</dbReference>
<protein>
    <submittedName>
        <fullName evidence="1">Uncharacterized protein</fullName>
    </submittedName>
</protein>
<evidence type="ECO:0000313" key="1">
    <source>
        <dbReference type="EMBL" id="MDR7665541.1"/>
    </source>
</evidence>
<sequence length="48" mass="4730">MIPLVATTAILLIATAAMIPLIATAAMIPLIATAAFVLIPTVPVASAS</sequence>
<dbReference type="Proteomes" id="UP001246244">
    <property type="component" value="Unassembled WGS sequence"/>
</dbReference>
<comment type="caution">
    <text evidence="1">The sequence shown here is derived from an EMBL/GenBank/DDBJ whole genome shotgun (WGS) entry which is preliminary data.</text>
</comment>
<proteinExistence type="predicted"/>
<evidence type="ECO:0000313" key="2">
    <source>
        <dbReference type="Proteomes" id="UP001246244"/>
    </source>
</evidence>
<gene>
    <name evidence="1" type="ORF">RG963_07055</name>
</gene>
<reference evidence="2" key="1">
    <citation type="submission" date="2023-07" db="EMBL/GenBank/DDBJ databases">
        <title>Whole-genome sequencing of a new Methanosarcina sp. Z-7115.</title>
        <authorList>
            <person name="Zhilina T.N."/>
            <person name="Merkel A.Y."/>
        </authorList>
    </citation>
    <scope>NUCLEOTIDE SEQUENCE [LARGE SCALE GENOMIC DNA]</scope>
    <source>
        <strain evidence="2">Z-7115</strain>
    </source>
</reference>
<accession>A0ABU2D0M3</accession>
<dbReference type="RefSeq" id="WP_310575568.1">
    <property type="nucleotide sequence ID" value="NZ_JAVKPK010000022.1"/>
</dbReference>
<keyword evidence="2" id="KW-1185">Reference proteome</keyword>
<name>A0ABU2D0M3_9EURY</name>
<organism evidence="1 2">
    <name type="scientific">Methanosarcina baikalica</name>
    <dbReference type="NCBI Taxonomy" id="3073890"/>
    <lineage>
        <taxon>Archaea</taxon>
        <taxon>Methanobacteriati</taxon>
        <taxon>Methanobacteriota</taxon>
        <taxon>Stenosarchaea group</taxon>
        <taxon>Methanomicrobia</taxon>
        <taxon>Methanosarcinales</taxon>
        <taxon>Methanosarcinaceae</taxon>
        <taxon>Methanosarcina</taxon>
    </lineage>
</organism>